<gene>
    <name evidence="3" type="ORF">DKW60_08105</name>
</gene>
<dbReference type="PANTHER" id="PTHR31459:SF2">
    <property type="entry name" value="OS03G0843300 PROTEIN"/>
    <property type="match status" value="1"/>
</dbReference>
<dbReference type="Pfam" id="PF03168">
    <property type="entry name" value="LEA_2"/>
    <property type="match status" value="1"/>
</dbReference>
<reference evidence="3 4" key="1">
    <citation type="submission" date="2018-05" db="EMBL/GenBank/DDBJ databases">
        <title>Leucothrix arctica sp. nov., isolated from Arctic seawater.</title>
        <authorList>
            <person name="Choi A."/>
            <person name="Baek K."/>
        </authorList>
    </citation>
    <scope>NUCLEOTIDE SEQUENCE [LARGE SCALE GENOMIC DNA]</scope>
    <source>
        <strain evidence="3 4">JCM 18388</strain>
    </source>
</reference>
<dbReference type="Proteomes" id="UP000245539">
    <property type="component" value="Unassembled WGS sequence"/>
</dbReference>
<dbReference type="InterPro" id="IPR013990">
    <property type="entry name" value="WHy-dom"/>
</dbReference>
<dbReference type="OrthoDB" id="6196336at2"/>
<dbReference type="EMBL" id="QGKM01000016">
    <property type="protein sequence ID" value="PWQ98457.1"/>
    <property type="molecule type" value="Genomic_DNA"/>
</dbReference>
<organism evidence="3 4">
    <name type="scientific">Leucothrix pacifica</name>
    <dbReference type="NCBI Taxonomy" id="1247513"/>
    <lineage>
        <taxon>Bacteria</taxon>
        <taxon>Pseudomonadati</taxon>
        <taxon>Pseudomonadota</taxon>
        <taxon>Gammaproteobacteria</taxon>
        <taxon>Thiotrichales</taxon>
        <taxon>Thiotrichaceae</taxon>
        <taxon>Leucothrix</taxon>
    </lineage>
</organism>
<dbReference type="Gene3D" id="2.60.40.1820">
    <property type="match status" value="1"/>
</dbReference>
<protein>
    <submittedName>
        <fullName evidence="3">Water stress and hypersensitive response domain-containing protein</fullName>
    </submittedName>
</protein>
<dbReference type="SUPFAM" id="SSF117070">
    <property type="entry name" value="LEA14-like"/>
    <property type="match status" value="1"/>
</dbReference>
<dbReference type="InterPro" id="IPR004864">
    <property type="entry name" value="LEA_2"/>
</dbReference>
<dbReference type="RefSeq" id="WP_109837154.1">
    <property type="nucleotide sequence ID" value="NZ_QGKM01000016.1"/>
</dbReference>
<dbReference type="PROSITE" id="PS51257">
    <property type="entry name" value="PROKAR_LIPOPROTEIN"/>
    <property type="match status" value="1"/>
</dbReference>
<accession>A0A317CJR8</accession>
<comment type="similarity">
    <text evidence="1">Belongs to the LEA type 2 family.</text>
</comment>
<name>A0A317CJR8_9GAMM</name>
<evidence type="ECO:0000256" key="1">
    <source>
        <dbReference type="ARBA" id="ARBA00005960"/>
    </source>
</evidence>
<feature type="domain" description="Water stress and hypersensitive response" evidence="2">
    <location>
        <begin position="35"/>
        <end position="149"/>
    </location>
</feature>
<sequence>MTKITSILITLFVLFTVTACSSGAGIKGIAEPPKVSVQNVQMERLSWQGGEANFTLNVSNPNAFPLPLTGFDYQLKLNGVAVANGNREESVTIPGRQSKQVSVPLKLSFVNIASMLPGLIRQGAMQYQLAGSVHLPWLNIPFTRSGTTNLRP</sequence>
<dbReference type="AlphaFoldDB" id="A0A317CJR8"/>
<dbReference type="SMART" id="SM00769">
    <property type="entry name" value="WHy"/>
    <property type="match status" value="1"/>
</dbReference>
<dbReference type="InterPro" id="IPR045043">
    <property type="entry name" value="Lea14-like"/>
</dbReference>
<proteinExistence type="inferred from homology"/>
<keyword evidence="4" id="KW-1185">Reference proteome</keyword>
<dbReference type="GO" id="GO:0009269">
    <property type="term" value="P:response to desiccation"/>
    <property type="evidence" value="ECO:0007669"/>
    <property type="project" value="InterPro"/>
</dbReference>
<evidence type="ECO:0000259" key="2">
    <source>
        <dbReference type="SMART" id="SM00769"/>
    </source>
</evidence>
<comment type="caution">
    <text evidence="3">The sequence shown here is derived from an EMBL/GenBank/DDBJ whole genome shotgun (WGS) entry which is preliminary data.</text>
</comment>
<dbReference type="PANTHER" id="PTHR31459">
    <property type="match status" value="1"/>
</dbReference>
<evidence type="ECO:0000313" key="3">
    <source>
        <dbReference type="EMBL" id="PWQ98457.1"/>
    </source>
</evidence>
<evidence type="ECO:0000313" key="4">
    <source>
        <dbReference type="Proteomes" id="UP000245539"/>
    </source>
</evidence>